<feature type="transmembrane region" description="Helical" evidence="2">
    <location>
        <begin position="47"/>
        <end position="67"/>
    </location>
</feature>
<feature type="region of interest" description="Disordered" evidence="1">
    <location>
        <begin position="1"/>
        <end position="29"/>
    </location>
</feature>
<dbReference type="GO" id="GO:0005886">
    <property type="term" value="C:plasma membrane"/>
    <property type="evidence" value="ECO:0007669"/>
    <property type="project" value="TreeGrafter"/>
</dbReference>
<dbReference type="EMBL" id="JACBZY010000001">
    <property type="protein sequence ID" value="NYH00157.1"/>
    <property type="molecule type" value="Genomic_DNA"/>
</dbReference>
<comment type="caution">
    <text evidence="3">The sequence shown here is derived from an EMBL/GenBank/DDBJ whole genome shotgun (WGS) entry which is preliminary data.</text>
</comment>
<keyword evidence="2" id="KW-0472">Membrane</keyword>
<dbReference type="PANTHER" id="PTHR32309:SF13">
    <property type="entry name" value="FERRIC ENTEROBACTIN TRANSPORT PROTEIN FEPE"/>
    <property type="match status" value="1"/>
</dbReference>
<keyword evidence="4" id="KW-1185">Reference proteome</keyword>
<evidence type="ECO:0000313" key="4">
    <source>
        <dbReference type="Proteomes" id="UP000553888"/>
    </source>
</evidence>
<proteinExistence type="predicted"/>
<reference evidence="3 4" key="1">
    <citation type="submission" date="2020-07" db="EMBL/GenBank/DDBJ databases">
        <title>Sequencing the genomes of 1000 actinobacteria strains.</title>
        <authorList>
            <person name="Klenk H.-P."/>
        </authorList>
    </citation>
    <scope>NUCLEOTIDE SEQUENCE [LARGE SCALE GENOMIC DNA]</scope>
    <source>
        <strain evidence="3 4">DSM 23141</strain>
    </source>
</reference>
<dbReference type="GO" id="GO:0004713">
    <property type="term" value="F:protein tyrosine kinase activity"/>
    <property type="evidence" value="ECO:0007669"/>
    <property type="project" value="TreeGrafter"/>
</dbReference>
<evidence type="ECO:0000256" key="2">
    <source>
        <dbReference type="SAM" id="Phobius"/>
    </source>
</evidence>
<feature type="transmembrane region" description="Helical" evidence="2">
    <location>
        <begin position="262"/>
        <end position="285"/>
    </location>
</feature>
<accession>A0A852YB40</accession>
<name>A0A852YB40_9MICO</name>
<evidence type="ECO:0000256" key="1">
    <source>
        <dbReference type="SAM" id="MobiDB-lite"/>
    </source>
</evidence>
<feature type="region of interest" description="Disordered" evidence="1">
    <location>
        <begin position="510"/>
        <end position="619"/>
    </location>
</feature>
<keyword evidence="2" id="KW-0812">Transmembrane</keyword>
<dbReference type="RefSeq" id="WP_179568797.1">
    <property type="nucleotide sequence ID" value="NZ_JACBZY010000001.1"/>
</dbReference>
<protein>
    <submittedName>
        <fullName evidence="3">Capsular polysaccharide biosynthesis protein</fullName>
    </submittedName>
</protein>
<keyword evidence="2" id="KW-1133">Transmembrane helix</keyword>
<feature type="compositionally biased region" description="Basic and acidic residues" evidence="1">
    <location>
        <begin position="522"/>
        <end position="534"/>
    </location>
</feature>
<dbReference type="AlphaFoldDB" id="A0A852YB40"/>
<gene>
    <name evidence="3" type="ORF">BJ979_002782</name>
</gene>
<sequence>MPVSPAPARPGLAPTPHPTASARVEPVEPPPPLLGDYLRAALRRWRLVVAVALAGLLLSGAGLLVLGSQETARTDLNLNVISTDPFNAQRSAAGLLDGPTEVQIARSYAVADAASKRLGGVPPEELRDGLTAELVAQATVMRISYTASDETTARERADAIAAAYLDYRGDQAVERRRAVVDQVDARLDELRDSLTDVDARAAAAEPGSSAANQAQSDRQLITIEVDSLLSQRNSLQLIDASGGSVLSSASSNPIASAPNRPLVLASGLLAGLVIGLTAAVVANLLDRRVRSADDVERFTGAPVLTQLPGRIGSLPAGPGDAELLRTVRERLLARLGGTTGAIAIVDDGPAELAGEVAIHLAVAIGQSGAPVRLLLPGIDETTLERLRSALGLRLLSRGDEISVWSPQELGELRLIVVEHRGGLADPDALLTRAVVADIARHRDAELVLLALPSAAPQASRLAAARLTGAVLGVAALGSTSRAVLARDAEGFESLGTELLGSVLISGRRRLEPASADEPPAPEEPRIVRRTEPPRAKSPSRPASRRRGAAADSAAASDVAADGPASTTADPAAELPDSATRASRGGAVGRSAPDVDDDSETPDSSTSTGSNRVRDAVLPA</sequence>
<dbReference type="InterPro" id="IPR027417">
    <property type="entry name" value="P-loop_NTPase"/>
</dbReference>
<dbReference type="InterPro" id="IPR050445">
    <property type="entry name" value="Bact_polysacc_biosynth/exp"/>
</dbReference>
<feature type="compositionally biased region" description="Pro residues" evidence="1">
    <location>
        <begin position="1"/>
        <end position="17"/>
    </location>
</feature>
<feature type="compositionally biased region" description="Low complexity" evidence="1">
    <location>
        <begin position="549"/>
        <end position="565"/>
    </location>
</feature>
<dbReference type="Proteomes" id="UP000553888">
    <property type="component" value="Unassembled WGS sequence"/>
</dbReference>
<dbReference type="PANTHER" id="PTHR32309">
    <property type="entry name" value="TYROSINE-PROTEIN KINASE"/>
    <property type="match status" value="1"/>
</dbReference>
<organism evidence="3 4">
    <name type="scientific">Schumannella luteola</name>
    <dbReference type="NCBI Taxonomy" id="472059"/>
    <lineage>
        <taxon>Bacteria</taxon>
        <taxon>Bacillati</taxon>
        <taxon>Actinomycetota</taxon>
        <taxon>Actinomycetes</taxon>
        <taxon>Micrococcales</taxon>
        <taxon>Microbacteriaceae</taxon>
        <taxon>Schumannella</taxon>
    </lineage>
</organism>
<dbReference type="Gene3D" id="3.40.50.300">
    <property type="entry name" value="P-loop containing nucleotide triphosphate hydrolases"/>
    <property type="match status" value="1"/>
</dbReference>
<evidence type="ECO:0000313" key="3">
    <source>
        <dbReference type="EMBL" id="NYH00157.1"/>
    </source>
</evidence>